<name>A0A6C0H189_9ZZZZ</name>
<organism evidence="1">
    <name type="scientific">viral metagenome</name>
    <dbReference type="NCBI Taxonomy" id="1070528"/>
    <lineage>
        <taxon>unclassified sequences</taxon>
        <taxon>metagenomes</taxon>
        <taxon>organismal metagenomes</taxon>
    </lineage>
</organism>
<protein>
    <submittedName>
        <fullName evidence="1">Uncharacterized protein</fullName>
    </submittedName>
</protein>
<sequence>MNIDVCSYTDLTPDKLFIKAISDDNDKFIKYLSIKKNKKELLFVLTPWVKKVNNFSGIVTNNFEGNVLEYPNEFRIDINEDDDSNLDFINRLKDLDTYFMSDEFKNKYLPKNYNGKYWSSYNENNKWIKAKLQYKKEDNTKKISINIYNTFSYPNKPNTFYKKKIDNINTANDIKNLIRKNCNFRLVLLPTSIWYNNSGYGIKLKIYEIHIGTNKNDFNYSENN</sequence>
<reference evidence="1" key="1">
    <citation type="journal article" date="2020" name="Nature">
        <title>Giant virus diversity and host interactions through global metagenomics.</title>
        <authorList>
            <person name="Schulz F."/>
            <person name="Roux S."/>
            <person name="Paez-Espino D."/>
            <person name="Jungbluth S."/>
            <person name="Walsh D.A."/>
            <person name="Denef V.J."/>
            <person name="McMahon K.D."/>
            <person name="Konstantinidis K.T."/>
            <person name="Eloe-Fadrosh E.A."/>
            <person name="Kyrpides N.C."/>
            <person name="Woyke T."/>
        </authorList>
    </citation>
    <scope>NUCLEOTIDE SEQUENCE</scope>
    <source>
        <strain evidence="1">GVMAG-M-3300023179-4</strain>
    </source>
</reference>
<accession>A0A6C0H189</accession>
<proteinExistence type="predicted"/>
<evidence type="ECO:0000313" key="1">
    <source>
        <dbReference type="EMBL" id="QHT74150.1"/>
    </source>
</evidence>
<dbReference type="EMBL" id="MN739839">
    <property type="protein sequence ID" value="QHT74150.1"/>
    <property type="molecule type" value="Genomic_DNA"/>
</dbReference>
<dbReference type="AlphaFoldDB" id="A0A6C0H189"/>